<dbReference type="GO" id="GO:0001707">
    <property type="term" value="P:mesoderm formation"/>
    <property type="evidence" value="ECO:0007669"/>
    <property type="project" value="TreeGrafter"/>
</dbReference>
<dbReference type="InterPro" id="IPR002070">
    <property type="entry name" value="TF_Brachyury"/>
</dbReference>
<evidence type="ECO:0000256" key="1">
    <source>
        <dbReference type="ARBA" id="ARBA00004123"/>
    </source>
</evidence>
<keyword evidence="2" id="KW-0805">Transcription regulation</keyword>
<reference evidence="9" key="3">
    <citation type="submission" date="2025-09" db="UniProtKB">
        <authorList>
            <consortium name="Ensembl"/>
        </authorList>
    </citation>
    <scope>IDENTIFICATION</scope>
</reference>
<feature type="domain" description="T-box" evidence="8">
    <location>
        <begin position="52"/>
        <end position="229"/>
    </location>
</feature>
<dbReference type="InterPro" id="IPR001699">
    <property type="entry name" value="TF_T-box"/>
</dbReference>
<dbReference type="GO" id="GO:0045893">
    <property type="term" value="P:positive regulation of DNA-templated transcription"/>
    <property type="evidence" value="ECO:0007669"/>
    <property type="project" value="InterPro"/>
</dbReference>
<sequence>MKELHTEMVCPLVGSVGGGSNRVTRLLSAVEGELRAGREKGDPTERELRVTLEEAELWKKFQEITNEMIVTKNGRRMFPVLKVSVSGLDPSSMYSLLLDFVPADGCRWKFVNGEWAAAGRAEGRTEGRGHGGIYIHPDSPNFGAHWMKAAVTFNKVKLTNKINAGGQVVLNSLHRYEPQLHIVCVGSRHRLVSHVTFKETQFIAVTAYQNEEVTALKIRYNPFAKAFLDAKDRSHHHHGYPGRHAPYPSPYMPPRPHASGTFVCVCLPPQYPCLWTVGCGEPSPSHSPCTALHGPISSESVMQPPSHGRVGVAAWPPGPGHSF</sequence>
<dbReference type="InterPro" id="IPR036960">
    <property type="entry name" value="T-box_sf"/>
</dbReference>
<name>A0AAQ4S4X4_GASAC</name>
<dbReference type="GO" id="GO:0000785">
    <property type="term" value="C:chromatin"/>
    <property type="evidence" value="ECO:0007669"/>
    <property type="project" value="TreeGrafter"/>
</dbReference>
<comment type="subcellular location">
    <subcellularLocation>
        <location evidence="1 6">Nucleus</location>
    </subcellularLocation>
</comment>
<dbReference type="Proteomes" id="UP000007635">
    <property type="component" value="Chromosome I"/>
</dbReference>
<keyword evidence="5 6" id="KW-0539">Nucleus</keyword>
<feature type="region of interest" description="Disordered" evidence="7">
    <location>
        <begin position="301"/>
        <end position="323"/>
    </location>
</feature>
<dbReference type="PROSITE" id="PS01283">
    <property type="entry name" value="TBOX_1"/>
    <property type="match status" value="1"/>
</dbReference>
<evidence type="ECO:0000313" key="10">
    <source>
        <dbReference type="Proteomes" id="UP000007635"/>
    </source>
</evidence>
<proteinExistence type="predicted"/>
<dbReference type="InterPro" id="IPR008967">
    <property type="entry name" value="p53-like_TF_DNA-bd_sf"/>
</dbReference>
<keyword evidence="3 6" id="KW-0238">DNA-binding</keyword>
<dbReference type="AlphaFoldDB" id="A0AAQ4S4X4"/>
<dbReference type="GO" id="GO:0001708">
    <property type="term" value="P:cell fate specification"/>
    <property type="evidence" value="ECO:0007669"/>
    <property type="project" value="TreeGrafter"/>
</dbReference>
<dbReference type="PROSITE" id="PS01264">
    <property type="entry name" value="TBOX_2"/>
    <property type="match status" value="1"/>
</dbReference>
<dbReference type="GO" id="GO:0003007">
    <property type="term" value="P:heart morphogenesis"/>
    <property type="evidence" value="ECO:0007669"/>
    <property type="project" value="TreeGrafter"/>
</dbReference>
<dbReference type="PRINTS" id="PR00937">
    <property type="entry name" value="TBOX"/>
</dbReference>
<dbReference type="CDD" id="cd20192">
    <property type="entry name" value="T-box_TBXT_TBX19-like"/>
    <property type="match status" value="1"/>
</dbReference>
<keyword evidence="4" id="KW-0804">Transcription</keyword>
<dbReference type="GO" id="GO:0000981">
    <property type="term" value="F:DNA-binding transcription factor activity, RNA polymerase II-specific"/>
    <property type="evidence" value="ECO:0007669"/>
    <property type="project" value="TreeGrafter"/>
</dbReference>
<dbReference type="PANTHER" id="PTHR11267">
    <property type="entry name" value="T-BOX PROTEIN-RELATED"/>
    <property type="match status" value="1"/>
</dbReference>
<dbReference type="GO" id="GO:0000978">
    <property type="term" value="F:RNA polymerase II cis-regulatory region sequence-specific DNA binding"/>
    <property type="evidence" value="ECO:0007669"/>
    <property type="project" value="InterPro"/>
</dbReference>
<dbReference type="FunFam" id="2.60.40.820:FF:000002">
    <property type="entry name" value="T-box transcription factor Brachyury"/>
    <property type="match status" value="1"/>
</dbReference>
<dbReference type="SMART" id="SM00425">
    <property type="entry name" value="TBOX"/>
    <property type="match status" value="1"/>
</dbReference>
<evidence type="ECO:0000256" key="5">
    <source>
        <dbReference type="ARBA" id="ARBA00023242"/>
    </source>
</evidence>
<reference evidence="9 10" key="1">
    <citation type="journal article" date="2021" name="G3 (Bethesda)">
        <title>Improved contiguity of the threespine stickleback genome using long-read sequencing.</title>
        <authorList>
            <person name="Nath S."/>
            <person name="Shaw D.E."/>
            <person name="White M.A."/>
        </authorList>
    </citation>
    <scope>NUCLEOTIDE SEQUENCE [LARGE SCALE GENOMIC DNA]</scope>
    <source>
        <strain evidence="9 10">Lake Benthic</strain>
    </source>
</reference>
<dbReference type="SUPFAM" id="SSF49417">
    <property type="entry name" value="p53-like transcription factors"/>
    <property type="match status" value="1"/>
</dbReference>
<dbReference type="PRINTS" id="PR00938">
    <property type="entry name" value="BRACHYURY"/>
</dbReference>
<dbReference type="Gene3D" id="2.60.40.820">
    <property type="entry name" value="Transcription factor, T-box"/>
    <property type="match status" value="1"/>
</dbReference>
<comment type="caution">
    <text evidence="6">Lacks conserved residue(s) required for the propagation of feature annotation.</text>
</comment>
<dbReference type="GO" id="GO:0005634">
    <property type="term" value="C:nucleus"/>
    <property type="evidence" value="ECO:0007669"/>
    <property type="project" value="UniProtKB-SubCell"/>
</dbReference>
<dbReference type="InterPro" id="IPR018186">
    <property type="entry name" value="TF_T-box_CS"/>
</dbReference>
<dbReference type="Ensembl" id="ENSGACT00000060637.1">
    <property type="protein sequence ID" value="ENSGACP00000069451.1"/>
    <property type="gene ID" value="ENSGACG00000031407.1"/>
</dbReference>
<evidence type="ECO:0000259" key="8">
    <source>
        <dbReference type="PROSITE" id="PS50252"/>
    </source>
</evidence>
<evidence type="ECO:0000256" key="4">
    <source>
        <dbReference type="ARBA" id="ARBA00023163"/>
    </source>
</evidence>
<dbReference type="PROSITE" id="PS50252">
    <property type="entry name" value="TBOX_3"/>
    <property type="match status" value="1"/>
</dbReference>
<dbReference type="InterPro" id="IPR046360">
    <property type="entry name" value="T-box_DNA-bd"/>
</dbReference>
<organism evidence="9 10">
    <name type="scientific">Gasterosteus aculeatus aculeatus</name>
    <name type="common">three-spined stickleback</name>
    <dbReference type="NCBI Taxonomy" id="481459"/>
    <lineage>
        <taxon>Eukaryota</taxon>
        <taxon>Metazoa</taxon>
        <taxon>Chordata</taxon>
        <taxon>Craniata</taxon>
        <taxon>Vertebrata</taxon>
        <taxon>Euteleostomi</taxon>
        <taxon>Actinopterygii</taxon>
        <taxon>Neopterygii</taxon>
        <taxon>Teleostei</taxon>
        <taxon>Neoteleostei</taxon>
        <taxon>Acanthomorphata</taxon>
        <taxon>Eupercaria</taxon>
        <taxon>Perciformes</taxon>
        <taxon>Cottioidei</taxon>
        <taxon>Gasterosteales</taxon>
        <taxon>Gasterosteidae</taxon>
        <taxon>Gasterosteus</taxon>
    </lineage>
</organism>
<evidence type="ECO:0000313" key="9">
    <source>
        <dbReference type="Ensembl" id="ENSGACP00000069451.1"/>
    </source>
</evidence>
<accession>A0AAQ4S4X4</accession>
<evidence type="ECO:0000256" key="3">
    <source>
        <dbReference type="ARBA" id="ARBA00023125"/>
    </source>
</evidence>
<dbReference type="PANTHER" id="PTHR11267:SF114">
    <property type="entry name" value="T-BOX TRANSCRIPTION FACTOR TBX19"/>
    <property type="match status" value="1"/>
</dbReference>
<protein>
    <recommendedName>
        <fullName evidence="8">T-box domain-containing protein</fullName>
    </recommendedName>
</protein>
<evidence type="ECO:0000256" key="2">
    <source>
        <dbReference type="ARBA" id="ARBA00023015"/>
    </source>
</evidence>
<evidence type="ECO:0000256" key="7">
    <source>
        <dbReference type="SAM" id="MobiDB-lite"/>
    </source>
</evidence>
<keyword evidence="10" id="KW-1185">Reference proteome</keyword>
<dbReference type="GeneTree" id="ENSGT00940000160000"/>
<evidence type="ECO:0000256" key="6">
    <source>
        <dbReference type="PROSITE-ProRule" id="PRU00201"/>
    </source>
</evidence>
<reference evidence="9" key="2">
    <citation type="submission" date="2025-08" db="UniProtKB">
        <authorList>
            <consortium name="Ensembl"/>
        </authorList>
    </citation>
    <scope>IDENTIFICATION</scope>
</reference>
<dbReference type="Pfam" id="PF00907">
    <property type="entry name" value="T-box"/>
    <property type="match status" value="1"/>
</dbReference>